<dbReference type="GO" id="GO:0016020">
    <property type="term" value="C:membrane"/>
    <property type="evidence" value="ECO:0007669"/>
    <property type="project" value="UniProtKB-SubCell"/>
</dbReference>
<dbReference type="GO" id="GO:0043386">
    <property type="term" value="P:mycotoxin biosynthetic process"/>
    <property type="evidence" value="ECO:0007669"/>
    <property type="project" value="InterPro"/>
</dbReference>
<comment type="subcellular location">
    <subcellularLocation>
        <location evidence="1">Membrane</location>
        <topology evidence="1">Single-pass membrane protein</topology>
    </subcellularLocation>
</comment>
<evidence type="ECO:0000256" key="10">
    <source>
        <dbReference type="SAM" id="MobiDB-lite"/>
    </source>
</evidence>
<organism evidence="12 13">
    <name type="scientific">Gnomoniopsis smithogilvyi</name>
    <dbReference type="NCBI Taxonomy" id="1191159"/>
    <lineage>
        <taxon>Eukaryota</taxon>
        <taxon>Fungi</taxon>
        <taxon>Dikarya</taxon>
        <taxon>Ascomycota</taxon>
        <taxon>Pezizomycotina</taxon>
        <taxon>Sordariomycetes</taxon>
        <taxon>Sordariomycetidae</taxon>
        <taxon>Diaporthales</taxon>
        <taxon>Gnomoniaceae</taxon>
        <taxon>Gnomoniopsis</taxon>
    </lineage>
</organism>
<evidence type="ECO:0000256" key="8">
    <source>
        <dbReference type="ARBA" id="ARBA00023180"/>
    </source>
</evidence>
<keyword evidence="4 11" id="KW-1133">Transmembrane helix</keyword>
<keyword evidence="3 11" id="KW-0812">Transmembrane</keyword>
<comment type="caution">
    <text evidence="12">The sequence shown here is derived from an EMBL/GenBank/DDBJ whole genome shotgun (WGS) entry which is preliminary data.</text>
</comment>
<dbReference type="EMBL" id="JAPEVB010000003">
    <property type="protein sequence ID" value="KAJ4391067.1"/>
    <property type="molecule type" value="Genomic_DNA"/>
</dbReference>
<accession>A0A9W9CW18</accession>
<feature type="compositionally biased region" description="Basic and acidic residues" evidence="10">
    <location>
        <begin position="1"/>
        <end position="15"/>
    </location>
</feature>
<dbReference type="InterPro" id="IPR021765">
    <property type="entry name" value="UstYa-like"/>
</dbReference>
<evidence type="ECO:0000313" key="13">
    <source>
        <dbReference type="Proteomes" id="UP001140453"/>
    </source>
</evidence>
<protein>
    <submittedName>
        <fullName evidence="12">Uncharacterized protein</fullName>
    </submittedName>
</protein>
<dbReference type="Proteomes" id="UP001140453">
    <property type="component" value="Unassembled WGS sequence"/>
</dbReference>
<keyword evidence="7 11" id="KW-0472">Membrane</keyword>
<keyword evidence="5" id="KW-0560">Oxidoreductase</keyword>
<feature type="region of interest" description="Disordered" evidence="10">
    <location>
        <begin position="1"/>
        <end position="21"/>
    </location>
</feature>
<dbReference type="Pfam" id="PF11807">
    <property type="entry name" value="UstYa"/>
    <property type="match status" value="1"/>
</dbReference>
<keyword evidence="13" id="KW-1185">Reference proteome</keyword>
<evidence type="ECO:0000256" key="11">
    <source>
        <dbReference type="SAM" id="Phobius"/>
    </source>
</evidence>
<evidence type="ECO:0000256" key="2">
    <source>
        <dbReference type="ARBA" id="ARBA00004685"/>
    </source>
</evidence>
<evidence type="ECO:0000256" key="7">
    <source>
        <dbReference type="ARBA" id="ARBA00023136"/>
    </source>
</evidence>
<name>A0A9W9CW18_9PEZI</name>
<evidence type="ECO:0000256" key="5">
    <source>
        <dbReference type="ARBA" id="ARBA00023002"/>
    </source>
</evidence>
<evidence type="ECO:0000256" key="1">
    <source>
        <dbReference type="ARBA" id="ARBA00004167"/>
    </source>
</evidence>
<reference evidence="12" key="1">
    <citation type="submission" date="2022-10" db="EMBL/GenBank/DDBJ databases">
        <title>Tapping the CABI collections for fungal endophytes: first genome assemblies for Collariella, Neodidymelliopsis, Ascochyta clinopodiicola, Didymella pomorum, Didymosphaeria variabile, Neocosmospora piperis and Neocucurbitaria cava.</title>
        <authorList>
            <person name="Hill R."/>
        </authorList>
    </citation>
    <scope>NUCLEOTIDE SEQUENCE</scope>
    <source>
        <strain evidence="12">IMI 355082</strain>
    </source>
</reference>
<sequence>MSLGKEFDESEKSFEETDPLTEIYANGDTRTAHRKGDRSRWVVGGLALIILVQTVGLIVLARQPRVTDPSLGLWSPGNHVVAYELIDLGADEHNPYVANASDTVDQMWLDLYDFGTIGLTPSEAAKLTRPTPPTPKDPDTYPVMIQVFHNIHCLNLMRKAIWREFYPGIIDLHPNGSINDDSPSALHIGHCTNALREALMCSADITPLTFHRVSEENIHVFPDLDAKHMCRNFEAIKQWAASRQVEAWKMDVILPGEDEDTS</sequence>
<evidence type="ECO:0000256" key="9">
    <source>
        <dbReference type="ARBA" id="ARBA00035112"/>
    </source>
</evidence>
<evidence type="ECO:0000313" key="12">
    <source>
        <dbReference type="EMBL" id="KAJ4391067.1"/>
    </source>
</evidence>
<keyword evidence="8" id="KW-0325">Glycoprotein</keyword>
<dbReference type="GO" id="GO:0016491">
    <property type="term" value="F:oxidoreductase activity"/>
    <property type="evidence" value="ECO:0007669"/>
    <property type="project" value="UniProtKB-KW"/>
</dbReference>
<dbReference type="AlphaFoldDB" id="A0A9W9CW18"/>
<comment type="pathway">
    <text evidence="2">Mycotoxin biosynthesis.</text>
</comment>
<dbReference type="PANTHER" id="PTHR33365:SF4">
    <property type="entry name" value="CYCLOCHLOROTINE BIOSYNTHESIS PROTEIN O"/>
    <property type="match status" value="1"/>
</dbReference>
<comment type="similarity">
    <text evidence="9">Belongs to the ustYa family.</text>
</comment>
<proteinExistence type="inferred from homology"/>
<feature type="transmembrane region" description="Helical" evidence="11">
    <location>
        <begin position="41"/>
        <end position="61"/>
    </location>
</feature>
<evidence type="ECO:0000256" key="4">
    <source>
        <dbReference type="ARBA" id="ARBA00022989"/>
    </source>
</evidence>
<dbReference type="OrthoDB" id="3687641at2759"/>
<dbReference type="PANTHER" id="PTHR33365">
    <property type="entry name" value="YALI0B05434P"/>
    <property type="match status" value="1"/>
</dbReference>
<gene>
    <name evidence="12" type="ORF">N0V93_004681</name>
</gene>
<evidence type="ECO:0000256" key="6">
    <source>
        <dbReference type="ARBA" id="ARBA00023026"/>
    </source>
</evidence>
<keyword evidence="6" id="KW-0843">Virulence</keyword>
<evidence type="ECO:0000256" key="3">
    <source>
        <dbReference type="ARBA" id="ARBA00022692"/>
    </source>
</evidence>